<reference evidence="1 2" key="1">
    <citation type="submission" date="2011-08" db="EMBL/GenBank/DDBJ databases">
        <authorList>
            <person name="Weinstock G."/>
            <person name="Sodergren E."/>
            <person name="Clifton S."/>
            <person name="Fulton L."/>
            <person name="Fulton B."/>
            <person name="Courtney L."/>
            <person name="Fronick C."/>
            <person name="Harrison M."/>
            <person name="Strong C."/>
            <person name="Farmer C."/>
            <person name="Delahaunty K."/>
            <person name="Markovic C."/>
            <person name="Hall O."/>
            <person name="Minx P."/>
            <person name="Tomlinson C."/>
            <person name="Mitreva M."/>
            <person name="Hou S."/>
            <person name="Chen J."/>
            <person name="Wollam A."/>
            <person name="Pepin K.H."/>
            <person name="Johnson M."/>
            <person name="Bhonagiri V."/>
            <person name="Zhang X."/>
            <person name="Suruliraj S."/>
            <person name="Warren W."/>
            <person name="Chinwalla A."/>
            <person name="Mardis E.R."/>
            <person name="Wilson R.K."/>
        </authorList>
    </citation>
    <scope>NUCLEOTIDE SEQUENCE [LARGE SCALE GENOMIC DNA]</scope>
    <source>
        <strain evidence="1 2">DSM 18206</strain>
    </source>
</reference>
<gene>
    <name evidence="1" type="ORF">HMPREF0673_02301</name>
</gene>
<dbReference type="AlphaFoldDB" id="G6B084"/>
<dbReference type="EMBL" id="AFZZ01000197">
    <property type="protein sequence ID" value="EHJ37810.1"/>
    <property type="molecule type" value="Genomic_DNA"/>
</dbReference>
<dbReference type="Proteomes" id="UP000004407">
    <property type="component" value="Unassembled WGS sequence"/>
</dbReference>
<evidence type="ECO:0000313" key="2">
    <source>
        <dbReference type="Proteomes" id="UP000004407"/>
    </source>
</evidence>
<sequence>MYFFRSYISATFGSQTKSSIFYGNTMADASPPIMHHGIY</sequence>
<name>G6B084_9BACT</name>
<proteinExistence type="predicted"/>
<protein>
    <submittedName>
        <fullName evidence="1">Uncharacterized protein</fullName>
    </submittedName>
</protein>
<accession>G6B084</accession>
<evidence type="ECO:0000313" key="1">
    <source>
        <dbReference type="EMBL" id="EHJ37810.1"/>
    </source>
</evidence>
<comment type="caution">
    <text evidence="1">The sequence shown here is derived from an EMBL/GenBank/DDBJ whole genome shotgun (WGS) entry which is preliminary data.</text>
</comment>
<dbReference type="HOGENOM" id="CLU_3314886_0_0_10"/>
<organism evidence="1 2">
    <name type="scientific">Leyella stercorea DSM 18206</name>
    <dbReference type="NCBI Taxonomy" id="1002367"/>
    <lineage>
        <taxon>Bacteria</taxon>
        <taxon>Pseudomonadati</taxon>
        <taxon>Bacteroidota</taxon>
        <taxon>Bacteroidia</taxon>
        <taxon>Bacteroidales</taxon>
        <taxon>Prevotellaceae</taxon>
        <taxon>Leyella</taxon>
    </lineage>
</organism>